<dbReference type="Pfam" id="PF01575">
    <property type="entry name" value="MaoC_dehydratas"/>
    <property type="match status" value="1"/>
</dbReference>
<sequence length="150" mass="16672">MPGRYFDEWQAGDRIEHDLRRTVTDTDNVMITTLTHNPQPLHLDAEYAGATEFGRVVVNGIFTFGLMVGISVGDTTLGTLVANLGYDKVVMPKPVFIGDTLRATSEVVEKRPSKSRPGQGIVTWKHQMLNQRDEVVCECLRSALLKSKPT</sequence>
<protein>
    <submittedName>
        <fullName evidence="2">MaoC family dehydratase</fullName>
    </submittedName>
</protein>
<dbReference type="InterPro" id="IPR052342">
    <property type="entry name" value="MCH/BMMD"/>
</dbReference>
<name>A0A8T4IGL4_9SPHN</name>
<dbReference type="InterPro" id="IPR029069">
    <property type="entry name" value="HotDog_dom_sf"/>
</dbReference>
<gene>
    <name evidence="2" type="ORF">J7S20_02465</name>
</gene>
<dbReference type="Gene3D" id="3.10.129.10">
    <property type="entry name" value="Hotdog Thioesterase"/>
    <property type="match status" value="1"/>
</dbReference>
<dbReference type="RefSeq" id="WP_284052647.1">
    <property type="nucleotide sequence ID" value="NZ_JAGRQC010000001.1"/>
</dbReference>
<feature type="domain" description="MaoC-like" evidence="1">
    <location>
        <begin position="11"/>
        <end position="122"/>
    </location>
</feature>
<evidence type="ECO:0000259" key="1">
    <source>
        <dbReference type="Pfam" id="PF01575"/>
    </source>
</evidence>
<evidence type="ECO:0000313" key="3">
    <source>
        <dbReference type="Proteomes" id="UP000676996"/>
    </source>
</evidence>
<accession>A0A8T4IGL4</accession>
<dbReference type="Proteomes" id="UP000676996">
    <property type="component" value="Unassembled WGS sequence"/>
</dbReference>
<dbReference type="AlphaFoldDB" id="A0A8T4IGL4"/>
<keyword evidence="3" id="KW-1185">Reference proteome</keyword>
<organism evidence="2 3">
    <name type="scientific">Stakelama marina</name>
    <dbReference type="NCBI Taxonomy" id="2826939"/>
    <lineage>
        <taxon>Bacteria</taxon>
        <taxon>Pseudomonadati</taxon>
        <taxon>Pseudomonadota</taxon>
        <taxon>Alphaproteobacteria</taxon>
        <taxon>Sphingomonadales</taxon>
        <taxon>Sphingomonadaceae</taxon>
        <taxon>Stakelama</taxon>
    </lineage>
</organism>
<dbReference type="CDD" id="cd03451">
    <property type="entry name" value="FkbR2"/>
    <property type="match status" value="1"/>
</dbReference>
<proteinExistence type="predicted"/>
<reference evidence="2" key="1">
    <citation type="submission" date="2021-04" db="EMBL/GenBank/DDBJ databases">
        <title>Ouciella asimina sp. nov., isolated from the surface seawater in the hydrothermal field of Okinawa Trough.</title>
        <authorList>
            <person name="Shuang W."/>
        </authorList>
    </citation>
    <scope>NUCLEOTIDE SEQUENCE</scope>
    <source>
        <strain evidence="2">LXI357</strain>
    </source>
</reference>
<dbReference type="InterPro" id="IPR002539">
    <property type="entry name" value="MaoC-like_dom"/>
</dbReference>
<dbReference type="SUPFAM" id="SSF54637">
    <property type="entry name" value="Thioesterase/thiol ester dehydrase-isomerase"/>
    <property type="match status" value="1"/>
</dbReference>
<evidence type="ECO:0000313" key="2">
    <source>
        <dbReference type="EMBL" id="MBR0551366.1"/>
    </source>
</evidence>
<dbReference type="PANTHER" id="PTHR43664:SF1">
    <property type="entry name" value="BETA-METHYLMALYL-COA DEHYDRATASE"/>
    <property type="match status" value="1"/>
</dbReference>
<dbReference type="EMBL" id="JAGRQC010000001">
    <property type="protein sequence ID" value="MBR0551366.1"/>
    <property type="molecule type" value="Genomic_DNA"/>
</dbReference>
<dbReference type="PANTHER" id="PTHR43664">
    <property type="entry name" value="MONOAMINE OXIDASE-RELATED"/>
    <property type="match status" value="1"/>
</dbReference>
<comment type="caution">
    <text evidence="2">The sequence shown here is derived from an EMBL/GenBank/DDBJ whole genome shotgun (WGS) entry which is preliminary data.</text>
</comment>